<name>A0A9X6S660_9LACO</name>
<dbReference type="EMBL" id="LXZO01000044">
    <property type="protein sequence ID" value="PAY49206.1"/>
    <property type="molecule type" value="Genomic_DNA"/>
</dbReference>
<dbReference type="Proteomes" id="UP000218139">
    <property type="component" value="Unassembled WGS sequence"/>
</dbReference>
<protein>
    <submittedName>
        <fullName evidence="1">Uncharacterized protein</fullName>
    </submittedName>
</protein>
<organism evidence="1 2">
    <name type="scientific">Ligilactobacillus salivarius</name>
    <dbReference type="NCBI Taxonomy" id="1624"/>
    <lineage>
        <taxon>Bacteria</taxon>
        <taxon>Bacillati</taxon>
        <taxon>Bacillota</taxon>
        <taxon>Bacilli</taxon>
        <taxon>Lactobacillales</taxon>
        <taxon>Lactobacillaceae</taxon>
        <taxon>Ligilactobacillus</taxon>
    </lineage>
</organism>
<reference evidence="1 2" key="1">
    <citation type="submission" date="2016-05" db="EMBL/GenBank/DDBJ databases">
        <authorList>
            <person name="Lee J.-Y."/>
            <person name="Kim E.B."/>
            <person name="Choi Y.-J."/>
        </authorList>
    </citation>
    <scope>NUCLEOTIDE SEQUENCE [LARGE SCALE GENOMIC DNA]</scope>
    <source>
        <strain evidence="1 2">KLA006</strain>
    </source>
</reference>
<evidence type="ECO:0000313" key="1">
    <source>
        <dbReference type="EMBL" id="PAY49206.1"/>
    </source>
</evidence>
<dbReference type="RefSeq" id="WP_086201393.1">
    <property type="nucleotide sequence ID" value="NZ_JBHGVG010000003.1"/>
</dbReference>
<accession>A0A9X6S660</accession>
<gene>
    <name evidence="1" type="ORF">A8C52_04500</name>
</gene>
<proteinExistence type="predicted"/>
<dbReference type="AlphaFoldDB" id="A0A9X6S660"/>
<evidence type="ECO:0000313" key="2">
    <source>
        <dbReference type="Proteomes" id="UP000218139"/>
    </source>
</evidence>
<comment type="caution">
    <text evidence="1">The sequence shown here is derived from an EMBL/GenBank/DDBJ whole genome shotgun (WGS) entry which is preliminary data.</text>
</comment>
<sequence>MRKNERLALDEIVESLNEIHNNLEKEKDCSLNSEEYLFDYYLSDLVEVVDDEMIKLKKIIHRLSELSKK</sequence>